<gene>
    <name evidence="2" type="ORF">A3D51_02430</name>
</gene>
<dbReference type="SUPFAM" id="SSF103473">
    <property type="entry name" value="MFS general substrate transporter"/>
    <property type="match status" value="1"/>
</dbReference>
<keyword evidence="1" id="KW-0812">Transmembrane</keyword>
<reference evidence="2 3" key="1">
    <citation type="journal article" date="2016" name="Nat. Commun.">
        <title>Thousands of microbial genomes shed light on interconnected biogeochemical processes in an aquifer system.</title>
        <authorList>
            <person name="Anantharaman K."/>
            <person name="Brown C.T."/>
            <person name="Hug L.A."/>
            <person name="Sharon I."/>
            <person name="Castelle C.J."/>
            <person name="Probst A.J."/>
            <person name="Thomas B.C."/>
            <person name="Singh A."/>
            <person name="Wilkins M.J."/>
            <person name="Karaoz U."/>
            <person name="Brodie E.L."/>
            <person name="Williams K.H."/>
            <person name="Hubbard S.S."/>
            <person name="Banfield J.F."/>
        </authorList>
    </citation>
    <scope>NUCLEOTIDE SEQUENCE [LARGE SCALE GENOMIC DNA]</scope>
</reference>
<dbReference type="EMBL" id="MHUT01000006">
    <property type="protein sequence ID" value="OHA81607.1"/>
    <property type="molecule type" value="Genomic_DNA"/>
</dbReference>
<dbReference type="Proteomes" id="UP000179118">
    <property type="component" value="Unassembled WGS sequence"/>
</dbReference>
<dbReference type="AlphaFoldDB" id="A0A1G2S9D3"/>
<feature type="transmembrane region" description="Helical" evidence="1">
    <location>
        <begin position="54"/>
        <end position="75"/>
    </location>
</feature>
<protein>
    <recommendedName>
        <fullName evidence="4">Major facilitator superfamily (MFS) profile domain-containing protein</fullName>
    </recommendedName>
</protein>
<keyword evidence="1" id="KW-1133">Transmembrane helix</keyword>
<comment type="caution">
    <text evidence="2">The sequence shown here is derived from an EMBL/GenBank/DDBJ whole genome shotgun (WGS) entry which is preliminary data.</text>
</comment>
<evidence type="ECO:0000313" key="2">
    <source>
        <dbReference type="EMBL" id="OHA81607.1"/>
    </source>
</evidence>
<keyword evidence="1" id="KW-0472">Membrane</keyword>
<organism evidence="2 3">
    <name type="scientific">Candidatus Yonathbacteria bacterium RIFCSPHIGHO2_02_FULL_44_14</name>
    <dbReference type="NCBI Taxonomy" id="1802724"/>
    <lineage>
        <taxon>Bacteria</taxon>
        <taxon>Candidatus Yonathiibacteriota</taxon>
    </lineage>
</organism>
<dbReference type="InterPro" id="IPR036259">
    <property type="entry name" value="MFS_trans_sf"/>
</dbReference>
<accession>A0A1G2S9D3</accession>
<evidence type="ECO:0000313" key="3">
    <source>
        <dbReference type="Proteomes" id="UP000179118"/>
    </source>
</evidence>
<proteinExistence type="predicted"/>
<feature type="transmembrane region" description="Helical" evidence="1">
    <location>
        <begin position="21"/>
        <end position="42"/>
    </location>
</feature>
<evidence type="ECO:0008006" key="4">
    <source>
        <dbReference type="Google" id="ProtNLM"/>
    </source>
</evidence>
<name>A0A1G2S9D3_9BACT</name>
<evidence type="ECO:0000256" key="1">
    <source>
        <dbReference type="SAM" id="Phobius"/>
    </source>
</evidence>
<sequence>MENLDYLLTNKERRRGFFGLYFGRMVMAISSGLLGVFLPIFLYNIFDRNVSLVMAYYAAGAFVYLFLVAFGAQFLNQAKGS</sequence>